<evidence type="ECO:0000313" key="3">
    <source>
        <dbReference type="Proteomes" id="UP000799291"/>
    </source>
</evidence>
<keyword evidence="1" id="KW-0732">Signal</keyword>
<dbReference type="OrthoDB" id="5409186at2759"/>
<feature type="chain" id="PRO_5026156660" evidence="1">
    <location>
        <begin position="18"/>
        <end position="217"/>
    </location>
</feature>
<protein>
    <submittedName>
        <fullName evidence="2">Uncharacterized protein</fullName>
    </submittedName>
</protein>
<dbReference type="Proteomes" id="UP000799291">
    <property type="component" value="Unassembled WGS sequence"/>
</dbReference>
<proteinExistence type="predicted"/>
<organism evidence="2 3">
    <name type="scientific">Lentithecium fluviatile CBS 122367</name>
    <dbReference type="NCBI Taxonomy" id="1168545"/>
    <lineage>
        <taxon>Eukaryota</taxon>
        <taxon>Fungi</taxon>
        <taxon>Dikarya</taxon>
        <taxon>Ascomycota</taxon>
        <taxon>Pezizomycotina</taxon>
        <taxon>Dothideomycetes</taxon>
        <taxon>Pleosporomycetidae</taxon>
        <taxon>Pleosporales</taxon>
        <taxon>Massarineae</taxon>
        <taxon>Lentitheciaceae</taxon>
        <taxon>Lentithecium</taxon>
    </lineage>
</organism>
<keyword evidence="3" id="KW-1185">Reference proteome</keyword>
<accession>A0A6G1JKC7</accession>
<dbReference type="EMBL" id="MU005570">
    <property type="protein sequence ID" value="KAF2690680.1"/>
    <property type="molecule type" value="Genomic_DNA"/>
</dbReference>
<sequence length="217" mass="22018">MYAKALSLAVLSSTAFASQYYQAAHYDFGAMLKRGEALAKRQGYYPTTTPCGDGDTCAEACGAETVQCPSSSGLYCFDPTLGACCPDNSGYACDNGYFCTTDGMDNTYCCPDGMDLVECAAAYSLTVSLIRETGTVSIPTGTDTPIVSATTTPIHITPTTYATTASASPSVVVPTGNGTYTTATATTAPPEFTGAAAKAIGQGMAVLAGAAGLVGLL</sequence>
<feature type="signal peptide" evidence="1">
    <location>
        <begin position="1"/>
        <end position="17"/>
    </location>
</feature>
<dbReference type="AlphaFoldDB" id="A0A6G1JKC7"/>
<gene>
    <name evidence="2" type="ORF">K458DRAFT_412029</name>
</gene>
<evidence type="ECO:0000313" key="2">
    <source>
        <dbReference type="EMBL" id="KAF2690680.1"/>
    </source>
</evidence>
<reference evidence="2" key="1">
    <citation type="journal article" date="2020" name="Stud. Mycol.">
        <title>101 Dothideomycetes genomes: a test case for predicting lifestyles and emergence of pathogens.</title>
        <authorList>
            <person name="Haridas S."/>
            <person name="Albert R."/>
            <person name="Binder M."/>
            <person name="Bloem J."/>
            <person name="Labutti K."/>
            <person name="Salamov A."/>
            <person name="Andreopoulos B."/>
            <person name="Baker S."/>
            <person name="Barry K."/>
            <person name="Bills G."/>
            <person name="Bluhm B."/>
            <person name="Cannon C."/>
            <person name="Castanera R."/>
            <person name="Culley D."/>
            <person name="Daum C."/>
            <person name="Ezra D."/>
            <person name="Gonzalez J."/>
            <person name="Henrissat B."/>
            <person name="Kuo A."/>
            <person name="Liang C."/>
            <person name="Lipzen A."/>
            <person name="Lutzoni F."/>
            <person name="Magnuson J."/>
            <person name="Mondo S."/>
            <person name="Nolan M."/>
            <person name="Ohm R."/>
            <person name="Pangilinan J."/>
            <person name="Park H.-J."/>
            <person name="Ramirez L."/>
            <person name="Alfaro M."/>
            <person name="Sun H."/>
            <person name="Tritt A."/>
            <person name="Yoshinaga Y."/>
            <person name="Zwiers L.-H."/>
            <person name="Turgeon B."/>
            <person name="Goodwin S."/>
            <person name="Spatafora J."/>
            <person name="Crous P."/>
            <person name="Grigoriev I."/>
        </authorList>
    </citation>
    <scope>NUCLEOTIDE SEQUENCE</scope>
    <source>
        <strain evidence="2">CBS 122367</strain>
    </source>
</reference>
<evidence type="ECO:0000256" key="1">
    <source>
        <dbReference type="SAM" id="SignalP"/>
    </source>
</evidence>
<name>A0A6G1JKC7_9PLEO</name>